<dbReference type="GO" id="GO:0003677">
    <property type="term" value="F:DNA binding"/>
    <property type="evidence" value="ECO:0007669"/>
    <property type="project" value="InterPro"/>
</dbReference>
<keyword evidence="3" id="KW-0489">Methyltransferase</keyword>
<dbReference type="AlphaFoldDB" id="T0I1F0"/>
<evidence type="ECO:0000256" key="5">
    <source>
        <dbReference type="ARBA" id="ARBA00022691"/>
    </source>
</evidence>
<dbReference type="REBASE" id="71150">
    <property type="entry name" value="M.SquP25ORF12660P"/>
</dbReference>
<dbReference type="RefSeq" id="WP_021238750.1">
    <property type="nucleotide sequence ID" value="NZ_ATHO01000109.1"/>
</dbReference>
<dbReference type="PIRSF" id="PIRSF036758">
    <property type="entry name" value="Aden_M_ParB"/>
    <property type="match status" value="1"/>
</dbReference>
<evidence type="ECO:0000259" key="7">
    <source>
        <dbReference type="SMART" id="SM00470"/>
    </source>
</evidence>
<dbReference type="Gene3D" id="3.40.50.150">
    <property type="entry name" value="Vaccinia Virus protein VP39"/>
    <property type="match status" value="1"/>
</dbReference>
<gene>
    <name evidence="8" type="ORF">L288_12660</name>
</gene>
<dbReference type="Gene3D" id="3.90.1530.10">
    <property type="entry name" value="Conserved hypothetical protein from pyrococcus furiosus pfu- 392566-001, ParB domain"/>
    <property type="match status" value="1"/>
</dbReference>
<dbReference type="InterPro" id="IPR015840">
    <property type="entry name" value="DNA_MeTrfase_ParB"/>
</dbReference>
<evidence type="ECO:0000256" key="2">
    <source>
        <dbReference type="ARBA" id="ARBA00011900"/>
    </source>
</evidence>
<evidence type="ECO:0000313" key="9">
    <source>
        <dbReference type="Proteomes" id="UP000015525"/>
    </source>
</evidence>
<dbReference type="Proteomes" id="UP000015525">
    <property type="component" value="Unassembled WGS sequence"/>
</dbReference>
<dbReference type="InterPro" id="IPR036086">
    <property type="entry name" value="ParB/Sulfiredoxin_sf"/>
</dbReference>
<dbReference type="GO" id="GO:0045881">
    <property type="term" value="P:positive regulation of sporulation resulting in formation of a cellular spore"/>
    <property type="evidence" value="ECO:0007669"/>
    <property type="project" value="TreeGrafter"/>
</dbReference>
<dbReference type="GO" id="GO:0007059">
    <property type="term" value="P:chromosome segregation"/>
    <property type="evidence" value="ECO:0007669"/>
    <property type="project" value="TreeGrafter"/>
</dbReference>
<comment type="catalytic activity">
    <reaction evidence="6">
        <text>a 2'-deoxyadenosine in DNA + S-adenosyl-L-methionine = an N(6)-methyl-2'-deoxyadenosine in DNA + S-adenosyl-L-homocysteine + H(+)</text>
        <dbReference type="Rhea" id="RHEA:15197"/>
        <dbReference type="Rhea" id="RHEA-COMP:12418"/>
        <dbReference type="Rhea" id="RHEA-COMP:12419"/>
        <dbReference type="ChEBI" id="CHEBI:15378"/>
        <dbReference type="ChEBI" id="CHEBI:57856"/>
        <dbReference type="ChEBI" id="CHEBI:59789"/>
        <dbReference type="ChEBI" id="CHEBI:90615"/>
        <dbReference type="ChEBI" id="CHEBI:90616"/>
        <dbReference type="EC" id="2.1.1.72"/>
    </reaction>
</comment>
<dbReference type="SMART" id="SM00470">
    <property type="entry name" value="ParB"/>
    <property type="match status" value="1"/>
</dbReference>
<dbReference type="InterPro" id="IPR003115">
    <property type="entry name" value="ParB_N"/>
</dbReference>
<dbReference type="PATRIC" id="fig|1329909.3.peg.2449"/>
<feature type="domain" description="ParB-like N-terminal" evidence="7">
    <location>
        <begin position="18"/>
        <end position="104"/>
    </location>
</feature>
<evidence type="ECO:0000256" key="4">
    <source>
        <dbReference type="ARBA" id="ARBA00022679"/>
    </source>
</evidence>
<keyword evidence="5" id="KW-0949">S-adenosyl-L-methionine</keyword>
<reference evidence="8 9" key="1">
    <citation type="journal article" date="2013" name="Genome Announc.">
        <title>Draft Genome Sequence of Sphingobium quisquiliarum Strain P25T, a Novel Hexachlorocyclohexane (HCH)-Degrading Bacterium Isolated from an HCH Dumpsite.</title>
        <authorList>
            <person name="Kumar Singh A."/>
            <person name="Sangwan N."/>
            <person name="Sharma A."/>
            <person name="Gupta V."/>
            <person name="Khurana J.P."/>
            <person name="Lal R."/>
        </authorList>
    </citation>
    <scope>NUCLEOTIDE SEQUENCE [LARGE SCALE GENOMIC DNA]</scope>
    <source>
        <strain evidence="8 9">P25</strain>
    </source>
</reference>
<comment type="similarity">
    <text evidence="1">Belongs to the N(4)/N(6)-methyltransferase family.</text>
</comment>
<dbReference type="Pfam" id="PF01555">
    <property type="entry name" value="N6_N4_Mtase"/>
    <property type="match status" value="1"/>
</dbReference>
<dbReference type="Pfam" id="PF02195">
    <property type="entry name" value="ParB_N"/>
    <property type="match status" value="1"/>
</dbReference>
<organism evidence="8 9">
    <name type="scientific">Sphingobium quisquiliarum P25</name>
    <dbReference type="NCBI Taxonomy" id="1329909"/>
    <lineage>
        <taxon>Bacteria</taxon>
        <taxon>Pseudomonadati</taxon>
        <taxon>Pseudomonadota</taxon>
        <taxon>Alphaproteobacteria</taxon>
        <taxon>Sphingomonadales</taxon>
        <taxon>Sphingomonadaceae</taxon>
        <taxon>Sphingobium</taxon>
    </lineage>
</organism>
<evidence type="ECO:0000256" key="1">
    <source>
        <dbReference type="ARBA" id="ARBA00006594"/>
    </source>
</evidence>
<dbReference type="CDD" id="cd16403">
    <property type="entry name" value="ParB_N_like_MT"/>
    <property type="match status" value="1"/>
</dbReference>
<dbReference type="PANTHER" id="PTHR33375:SF1">
    <property type="entry name" value="CHROMOSOME-PARTITIONING PROTEIN PARB-RELATED"/>
    <property type="match status" value="1"/>
</dbReference>
<dbReference type="SUPFAM" id="SSF110849">
    <property type="entry name" value="ParB/Sulfiredoxin"/>
    <property type="match status" value="1"/>
</dbReference>
<dbReference type="GO" id="GO:0008170">
    <property type="term" value="F:N-methyltransferase activity"/>
    <property type="evidence" value="ECO:0007669"/>
    <property type="project" value="InterPro"/>
</dbReference>
<dbReference type="PANTHER" id="PTHR33375">
    <property type="entry name" value="CHROMOSOME-PARTITIONING PROTEIN PARB-RELATED"/>
    <property type="match status" value="1"/>
</dbReference>
<dbReference type="InterPro" id="IPR002941">
    <property type="entry name" value="DNA_methylase_N4/N6"/>
</dbReference>
<sequence length="457" mass="50762">MDNENVRGSGLIRSLKVELRPLEALKEAPRNARRHSEKQIGQIASSIRQFGFTNPILLDGDGVIVAGHGRYAAAKMLGMEDVPVIPIHDLTESELRAYALADNKIAQNSGWDTDILRIELQELHDIELAFDLEITGFSTTEIDMLTLATPEEAALEKVPEVDRRETCGVERGDLWVLGKHRLLCGDTRDPASFARLMGEERARLVFSDPPFNVKIQGHVGGLGKTRHAEFAMATGEMSKAEFTGFLETAFRNAADVSMDGAIHYQCMDWRHIDEMKKAGEAVYSELKNLCIWSKDNAGMGSFYRSQHELVFVWKVGTAPHLNTVELGKNGRYRTNVWNYRGATKTGASAELALHPTVKPVPMIMDAIKDTSRMGEIVLDPFGGSGSTLIAAEKTKRRGRLIEYEPGYCEVTIRRWQMVTRKAAILEATGETYAEVQKRRAEAMDRVADAALEGNVGQ</sequence>
<evidence type="ECO:0000256" key="6">
    <source>
        <dbReference type="ARBA" id="ARBA00047942"/>
    </source>
</evidence>
<comment type="caution">
    <text evidence="8">The sequence shown here is derived from an EMBL/GenBank/DDBJ whole genome shotgun (WGS) entry which is preliminary data.</text>
</comment>
<dbReference type="GO" id="GO:0032259">
    <property type="term" value="P:methylation"/>
    <property type="evidence" value="ECO:0007669"/>
    <property type="project" value="UniProtKB-KW"/>
</dbReference>
<dbReference type="InterPro" id="IPR029063">
    <property type="entry name" value="SAM-dependent_MTases_sf"/>
</dbReference>
<dbReference type="EC" id="2.1.1.72" evidence="2"/>
<dbReference type="GO" id="GO:0009007">
    <property type="term" value="F:site-specific DNA-methyltransferase (adenine-specific) activity"/>
    <property type="evidence" value="ECO:0007669"/>
    <property type="project" value="UniProtKB-EC"/>
</dbReference>
<dbReference type="InterPro" id="IPR002295">
    <property type="entry name" value="N4/N6-MTase_EcoPI_Mod-like"/>
</dbReference>
<evidence type="ECO:0000256" key="3">
    <source>
        <dbReference type="ARBA" id="ARBA00022603"/>
    </source>
</evidence>
<accession>T0I1F0</accession>
<keyword evidence="9" id="KW-1185">Reference proteome</keyword>
<dbReference type="PRINTS" id="PR00506">
    <property type="entry name" value="D21N6MTFRASE"/>
</dbReference>
<dbReference type="EMBL" id="ATHO01000109">
    <property type="protein sequence ID" value="EQB05490.1"/>
    <property type="molecule type" value="Genomic_DNA"/>
</dbReference>
<proteinExistence type="inferred from homology"/>
<keyword evidence="4" id="KW-0808">Transferase</keyword>
<protein>
    <recommendedName>
        <fullName evidence="2">site-specific DNA-methyltransferase (adenine-specific)</fullName>
        <ecNumber evidence="2">2.1.1.72</ecNumber>
    </recommendedName>
</protein>
<name>T0I1F0_9SPHN</name>
<dbReference type="InterPro" id="IPR050336">
    <property type="entry name" value="Chromosome_partition/occlusion"/>
</dbReference>
<dbReference type="GO" id="GO:0005694">
    <property type="term" value="C:chromosome"/>
    <property type="evidence" value="ECO:0007669"/>
    <property type="project" value="TreeGrafter"/>
</dbReference>
<dbReference type="SUPFAM" id="SSF53335">
    <property type="entry name" value="S-adenosyl-L-methionine-dependent methyltransferases"/>
    <property type="match status" value="1"/>
</dbReference>
<evidence type="ECO:0000313" key="8">
    <source>
        <dbReference type="EMBL" id="EQB05490.1"/>
    </source>
</evidence>